<keyword evidence="6" id="KW-0805">Transcription regulation</keyword>
<dbReference type="PROSITE" id="PS00028">
    <property type="entry name" value="ZINC_FINGER_C2H2_1"/>
    <property type="match status" value="2"/>
</dbReference>
<evidence type="ECO:0000256" key="3">
    <source>
        <dbReference type="ARBA" id="ARBA00022737"/>
    </source>
</evidence>
<evidence type="ECO:0000256" key="5">
    <source>
        <dbReference type="ARBA" id="ARBA00022833"/>
    </source>
</evidence>
<keyword evidence="8" id="KW-0539">Nucleus</keyword>
<evidence type="ECO:0000256" key="10">
    <source>
        <dbReference type="SAM" id="MobiDB-lite"/>
    </source>
</evidence>
<keyword evidence="12" id="KW-1185">Reference proteome</keyword>
<feature type="region of interest" description="Disordered" evidence="10">
    <location>
        <begin position="59"/>
        <end position="89"/>
    </location>
</feature>
<dbReference type="Proteomes" id="UP000694864">
    <property type="component" value="Chromosome 4"/>
</dbReference>
<gene>
    <name evidence="13" type="primary">LOC104780424</name>
</gene>
<evidence type="ECO:0000256" key="6">
    <source>
        <dbReference type="ARBA" id="ARBA00023015"/>
    </source>
</evidence>
<name>A0ABM0YMG4_CAMSA</name>
<dbReference type="PROSITE" id="PS50157">
    <property type="entry name" value="ZINC_FINGER_C2H2_2"/>
    <property type="match status" value="2"/>
</dbReference>
<dbReference type="GeneID" id="104780424"/>
<proteinExistence type="predicted"/>
<dbReference type="InterPro" id="IPR013087">
    <property type="entry name" value="Znf_C2H2_type"/>
</dbReference>
<sequence>MVANTENLEPTMDKAAANCLMLLSRVGGGGGGEGTTALKEKRVFRCKTCKREFSSFQALGGHRASHNKPTNNGDYTSIPGSPKKKKPTKTTTSIHICPICGLDFPMGQALGGHMRKHRNEKEKASNNELVTRSFLPENATLTTTTLKKSSSSGKRVACLDFADLAAVETLVTTNLELGRTMY</sequence>
<evidence type="ECO:0000256" key="4">
    <source>
        <dbReference type="ARBA" id="ARBA00022771"/>
    </source>
</evidence>
<dbReference type="SMART" id="SM00355">
    <property type="entry name" value="ZnF_C2H2"/>
    <property type="match status" value="2"/>
</dbReference>
<dbReference type="SUPFAM" id="SSF57667">
    <property type="entry name" value="beta-beta-alpha zinc fingers"/>
    <property type="match status" value="1"/>
</dbReference>
<feature type="domain" description="C2H2-type" evidence="11">
    <location>
        <begin position="44"/>
        <end position="71"/>
    </location>
</feature>
<dbReference type="InterPro" id="IPR036236">
    <property type="entry name" value="Znf_C2H2_sf"/>
</dbReference>
<feature type="domain" description="C2H2-type" evidence="11">
    <location>
        <begin position="95"/>
        <end position="122"/>
    </location>
</feature>
<evidence type="ECO:0000313" key="13">
    <source>
        <dbReference type="RefSeq" id="XP_010503221.1"/>
    </source>
</evidence>
<protein>
    <submittedName>
        <fullName evidence="13">Zinc finger protein ZAT8-like</fullName>
    </submittedName>
</protein>
<evidence type="ECO:0000259" key="11">
    <source>
        <dbReference type="PROSITE" id="PS50157"/>
    </source>
</evidence>
<reference evidence="13" key="2">
    <citation type="submission" date="2025-08" db="UniProtKB">
        <authorList>
            <consortium name="RefSeq"/>
        </authorList>
    </citation>
    <scope>IDENTIFICATION</scope>
    <source>
        <tissue evidence="13">Leaf</tissue>
    </source>
</reference>
<accession>A0ABM0YMG4</accession>
<dbReference type="Pfam" id="PF13912">
    <property type="entry name" value="zf-C2H2_6"/>
    <property type="match status" value="2"/>
</dbReference>
<dbReference type="RefSeq" id="XP_010503221.1">
    <property type="nucleotide sequence ID" value="XM_010504919.2"/>
</dbReference>
<keyword evidence="4 9" id="KW-0863">Zinc-finger</keyword>
<reference evidence="12" key="1">
    <citation type="journal article" date="2014" name="Nat. Commun.">
        <title>The emerging biofuel crop Camelina sativa retains a highly undifferentiated hexaploid genome structure.</title>
        <authorList>
            <person name="Kagale S."/>
            <person name="Koh C."/>
            <person name="Nixon J."/>
            <person name="Bollina V."/>
            <person name="Clarke W.E."/>
            <person name="Tuteja R."/>
            <person name="Spillane C."/>
            <person name="Robinson S.J."/>
            <person name="Links M.G."/>
            <person name="Clarke C."/>
            <person name="Higgins E.E."/>
            <person name="Huebert T."/>
            <person name="Sharpe A.G."/>
            <person name="Parkin I.A."/>
        </authorList>
    </citation>
    <scope>NUCLEOTIDE SEQUENCE [LARGE SCALE GENOMIC DNA]</scope>
    <source>
        <strain evidence="12">cv. DH55</strain>
    </source>
</reference>
<evidence type="ECO:0000256" key="9">
    <source>
        <dbReference type="PROSITE-ProRule" id="PRU00042"/>
    </source>
</evidence>
<keyword evidence="3" id="KW-0677">Repeat</keyword>
<dbReference type="PANTHER" id="PTHR26374">
    <property type="entry name" value="ZINC FINGER PROTEIN ZAT5"/>
    <property type="match status" value="1"/>
</dbReference>
<evidence type="ECO:0000256" key="7">
    <source>
        <dbReference type="ARBA" id="ARBA00023163"/>
    </source>
</evidence>
<evidence type="ECO:0000256" key="1">
    <source>
        <dbReference type="ARBA" id="ARBA00004123"/>
    </source>
</evidence>
<organism evidence="12 13">
    <name type="scientific">Camelina sativa</name>
    <name type="common">False flax</name>
    <name type="synonym">Myagrum sativum</name>
    <dbReference type="NCBI Taxonomy" id="90675"/>
    <lineage>
        <taxon>Eukaryota</taxon>
        <taxon>Viridiplantae</taxon>
        <taxon>Streptophyta</taxon>
        <taxon>Embryophyta</taxon>
        <taxon>Tracheophyta</taxon>
        <taxon>Spermatophyta</taxon>
        <taxon>Magnoliopsida</taxon>
        <taxon>eudicotyledons</taxon>
        <taxon>Gunneridae</taxon>
        <taxon>Pentapetalae</taxon>
        <taxon>rosids</taxon>
        <taxon>malvids</taxon>
        <taxon>Brassicales</taxon>
        <taxon>Brassicaceae</taxon>
        <taxon>Camelineae</taxon>
        <taxon>Camelina</taxon>
    </lineage>
</organism>
<evidence type="ECO:0000313" key="12">
    <source>
        <dbReference type="Proteomes" id="UP000694864"/>
    </source>
</evidence>
<keyword evidence="2" id="KW-0479">Metal-binding</keyword>
<keyword evidence="7" id="KW-0804">Transcription</keyword>
<dbReference type="PANTHER" id="PTHR26374:SF424">
    <property type="entry name" value="C2H2-TYPE ZINC FINGER FAMILY PROTEIN"/>
    <property type="match status" value="1"/>
</dbReference>
<comment type="subcellular location">
    <subcellularLocation>
        <location evidence="1">Nucleus</location>
    </subcellularLocation>
</comment>
<keyword evidence="5" id="KW-0862">Zinc</keyword>
<evidence type="ECO:0000256" key="2">
    <source>
        <dbReference type="ARBA" id="ARBA00022723"/>
    </source>
</evidence>
<evidence type="ECO:0000256" key="8">
    <source>
        <dbReference type="ARBA" id="ARBA00023242"/>
    </source>
</evidence>
<dbReference type="Gene3D" id="3.30.160.60">
    <property type="entry name" value="Classic Zinc Finger"/>
    <property type="match status" value="1"/>
</dbReference>